<feature type="region of interest" description="Disordered" evidence="1">
    <location>
        <begin position="1"/>
        <end position="43"/>
    </location>
</feature>
<reference evidence="2" key="2">
    <citation type="journal article" date="2008" name="Genome Biol.">
        <title>Improved genome assembly and evidence-based global gene model set for the chordate Ciona intestinalis: new insight into intron and operon populations.</title>
        <authorList>
            <person name="Satou Y."/>
            <person name="Mineta K."/>
            <person name="Ogasawara M."/>
            <person name="Sasakura Y."/>
            <person name="Shoguchi E."/>
            <person name="Ueno K."/>
            <person name="Yamada L."/>
            <person name="Matsumoto J."/>
            <person name="Wasserscheid J."/>
            <person name="Dewar K."/>
            <person name="Wiley G.B."/>
            <person name="Macmil S.L."/>
            <person name="Roe B.A."/>
            <person name="Zeller R.W."/>
            <person name="Hastings K.E."/>
            <person name="Lemaire P."/>
            <person name="Lindquist E."/>
            <person name="Endo T."/>
            <person name="Hotta K."/>
            <person name="Inaba K."/>
        </authorList>
    </citation>
    <scope>NUCLEOTIDE SEQUENCE [LARGE SCALE GENOMIC DNA]</scope>
    <source>
        <strain evidence="2">wild type</strain>
    </source>
</reference>
<feature type="compositionally biased region" description="Acidic residues" evidence="1">
    <location>
        <begin position="29"/>
        <end position="39"/>
    </location>
</feature>
<reference evidence="3" key="1">
    <citation type="journal article" date="2002" name="Science">
        <title>The draft genome of Ciona intestinalis: insights into chordate and vertebrate origins.</title>
        <authorList>
            <person name="Dehal P."/>
            <person name="Satou Y."/>
            <person name="Campbell R.K."/>
            <person name="Chapman J."/>
            <person name="Degnan B."/>
            <person name="De Tomaso A."/>
            <person name="Davidson B."/>
            <person name="Di Gregorio A."/>
            <person name="Gelpke M."/>
            <person name="Goodstein D.M."/>
            <person name="Harafuji N."/>
            <person name="Hastings K.E."/>
            <person name="Ho I."/>
            <person name="Hotta K."/>
            <person name="Huang W."/>
            <person name="Kawashima T."/>
            <person name="Lemaire P."/>
            <person name="Martinez D."/>
            <person name="Meinertzhagen I.A."/>
            <person name="Necula S."/>
            <person name="Nonaka M."/>
            <person name="Putnam N."/>
            <person name="Rash S."/>
            <person name="Saiga H."/>
            <person name="Satake M."/>
            <person name="Terry A."/>
            <person name="Yamada L."/>
            <person name="Wang H.G."/>
            <person name="Awazu S."/>
            <person name="Azumi K."/>
            <person name="Boore J."/>
            <person name="Branno M."/>
            <person name="Chin-Bow S."/>
            <person name="DeSantis R."/>
            <person name="Doyle S."/>
            <person name="Francino P."/>
            <person name="Keys D.N."/>
            <person name="Haga S."/>
            <person name="Hayashi H."/>
            <person name="Hino K."/>
            <person name="Imai K.S."/>
            <person name="Inaba K."/>
            <person name="Kano S."/>
            <person name="Kobayashi K."/>
            <person name="Kobayashi M."/>
            <person name="Lee B.I."/>
            <person name="Makabe K.W."/>
            <person name="Manohar C."/>
            <person name="Matassi G."/>
            <person name="Medina M."/>
            <person name="Mochizuki Y."/>
            <person name="Mount S."/>
            <person name="Morishita T."/>
            <person name="Miura S."/>
            <person name="Nakayama A."/>
            <person name="Nishizaka S."/>
            <person name="Nomoto H."/>
            <person name="Ohta F."/>
            <person name="Oishi K."/>
            <person name="Rigoutsos I."/>
            <person name="Sano M."/>
            <person name="Sasaki A."/>
            <person name="Sasakura Y."/>
            <person name="Shoguchi E."/>
            <person name="Shin-i T."/>
            <person name="Spagnuolo A."/>
            <person name="Stainier D."/>
            <person name="Suzuki M.M."/>
            <person name="Tassy O."/>
            <person name="Takatori N."/>
            <person name="Tokuoka M."/>
            <person name="Yagi K."/>
            <person name="Yoshizaki F."/>
            <person name="Wada S."/>
            <person name="Zhang C."/>
            <person name="Hyatt P.D."/>
            <person name="Larimer F."/>
            <person name="Detter C."/>
            <person name="Doggett N."/>
            <person name="Glavina T."/>
            <person name="Hawkins T."/>
            <person name="Richardson P."/>
            <person name="Lucas S."/>
            <person name="Kohara Y."/>
            <person name="Levine M."/>
            <person name="Satoh N."/>
            <person name="Rokhsar D.S."/>
        </authorList>
    </citation>
    <scope>NUCLEOTIDE SEQUENCE [LARGE SCALE GENOMIC DNA]</scope>
</reference>
<reference evidence="2" key="4">
    <citation type="submission" date="2025-09" db="UniProtKB">
        <authorList>
            <consortium name="Ensembl"/>
        </authorList>
    </citation>
    <scope>IDENTIFICATION</scope>
</reference>
<organism evidence="2 3">
    <name type="scientific">Ciona intestinalis</name>
    <name type="common">Transparent sea squirt</name>
    <name type="synonym">Ascidia intestinalis</name>
    <dbReference type="NCBI Taxonomy" id="7719"/>
    <lineage>
        <taxon>Eukaryota</taxon>
        <taxon>Metazoa</taxon>
        <taxon>Chordata</taxon>
        <taxon>Tunicata</taxon>
        <taxon>Ascidiacea</taxon>
        <taxon>Phlebobranchia</taxon>
        <taxon>Cionidae</taxon>
        <taxon>Ciona</taxon>
    </lineage>
</organism>
<dbReference type="RefSeq" id="XP_026691386.1">
    <property type="nucleotide sequence ID" value="XM_026835585.1"/>
</dbReference>
<dbReference type="GeneID" id="100177081"/>
<dbReference type="AlphaFoldDB" id="F6VTQ9"/>
<feature type="region of interest" description="Disordered" evidence="1">
    <location>
        <begin position="62"/>
        <end position="100"/>
    </location>
</feature>
<proteinExistence type="predicted"/>
<sequence>MENTSKDSGFNTESPSSSLDSEEQFINWSEDESAPDSESEFNRQRRRDLLDVLVEIVLKQRRGNRHERERARRRRRHRRHLYERNSRSRPDTPEPLMKGKRRKCPIHDCGKRFINVTHHYTKYHPDVDKQLFCYDNLAKELGIGKYKNYVGFKCSFCGQMRMCFEAHCRNVHINEVDVKSPEFQTIKENCRISHKVRHR</sequence>
<dbReference type="Proteomes" id="UP000008144">
    <property type="component" value="Chromosome 8"/>
</dbReference>
<dbReference type="KEGG" id="cin:100177081"/>
<dbReference type="HOGENOM" id="CLU_1371772_0_0_1"/>
<dbReference type="EMBL" id="EAAA01002712">
    <property type="status" value="NOT_ANNOTATED_CDS"/>
    <property type="molecule type" value="Genomic_DNA"/>
</dbReference>
<name>F6VTQ9_CIOIN</name>
<evidence type="ECO:0000313" key="2">
    <source>
        <dbReference type="Ensembl" id="ENSCINP00000024312.2"/>
    </source>
</evidence>
<accession>A0A1W2WP85</accession>
<gene>
    <name evidence="2" type="primary">LOC100177081</name>
</gene>
<protein>
    <submittedName>
        <fullName evidence="2">Uncharacterized LOC100177081</fullName>
    </submittedName>
</protein>
<feature type="compositionally biased region" description="Basic and acidic residues" evidence="1">
    <location>
        <begin position="82"/>
        <end position="92"/>
    </location>
</feature>
<keyword evidence="3" id="KW-1185">Reference proteome</keyword>
<dbReference type="Ensembl" id="ENSCINT00000024558.2">
    <property type="protein sequence ID" value="ENSCINP00000024312.2"/>
    <property type="gene ID" value="ENSCING00000013193.2"/>
</dbReference>
<dbReference type="GeneTree" id="ENSGT00660000096171"/>
<accession>F6VTQ9</accession>
<feature type="compositionally biased region" description="Basic residues" evidence="1">
    <location>
        <begin position="62"/>
        <end position="81"/>
    </location>
</feature>
<reference evidence="2" key="3">
    <citation type="submission" date="2025-08" db="UniProtKB">
        <authorList>
            <consortium name="Ensembl"/>
        </authorList>
    </citation>
    <scope>IDENTIFICATION</scope>
</reference>
<dbReference type="InParanoid" id="F6VTQ9"/>
<feature type="compositionally biased region" description="Polar residues" evidence="1">
    <location>
        <begin position="1"/>
        <end position="27"/>
    </location>
</feature>
<evidence type="ECO:0000256" key="1">
    <source>
        <dbReference type="SAM" id="MobiDB-lite"/>
    </source>
</evidence>
<evidence type="ECO:0000313" key="3">
    <source>
        <dbReference type="Proteomes" id="UP000008144"/>
    </source>
</evidence>